<evidence type="ECO:0000256" key="11">
    <source>
        <dbReference type="SAM" id="MobiDB-lite"/>
    </source>
</evidence>
<evidence type="ECO:0000256" key="9">
    <source>
        <dbReference type="ARBA" id="ARBA00023136"/>
    </source>
</evidence>
<dbReference type="InterPro" id="IPR000133">
    <property type="entry name" value="ER_ret_rcpt"/>
</dbReference>
<dbReference type="EMBL" id="JAWWNJ010000083">
    <property type="protein sequence ID" value="KAK7001404.1"/>
    <property type="molecule type" value="Genomic_DNA"/>
</dbReference>
<reference evidence="13 14" key="1">
    <citation type="journal article" date="2024" name="J Genomics">
        <title>Draft genome sequencing and assembly of Favolaschia claudopus CIRM-BRFM 2984 isolated from oak limbs.</title>
        <authorList>
            <person name="Navarro D."/>
            <person name="Drula E."/>
            <person name="Chaduli D."/>
            <person name="Cazenave R."/>
            <person name="Ahrendt S."/>
            <person name="Wang J."/>
            <person name="Lipzen A."/>
            <person name="Daum C."/>
            <person name="Barry K."/>
            <person name="Grigoriev I.V."/>
            <person name="Favel A."/>
            <person name="Rosso M.N."/>
            <person name="Martin F."/>
        </authorList>
    </citation>
    <scope>NUCLEOTIDE SEQUENCE [LARGE SCALE GENOMIC DNA]</scope>
    <source>
        <strain evidence="13 14">CIRM-BRFM 2984</strain>
    </source>
</reference>
<evidence type="ECO:0000256" key="2">
    <source>
        <dbReference type="ARBA" id="ARBA00010120"/>
    </source>
</evidence>
<keyword evidence="10 13" id="KW-0675">Receptor</keyword>
<keyword evidence="8 12" id="KW-1133">Transmembrane helix</keyword>
<keyword evidence="14" id="KW-1185">Reference proteome</keyword>
<accession>A0AAW0A5I2</accession>
<keyword evidence="6" id="KW-0931">ER-Golgi transport</keyword>
<feature type="transmembrane region" description="Helical" evidence="12">
    <location>
        <begin position="61"/>
        <end position="78"/>
    </location>
</feature>
<evidence type="ECO:0000256" key="10">
    <source>
        <dbReference type="ARBA" id="ARBA00023170"/>
    </source>
</evidence>
<evidence type="ECO:0000256" key="4">
    <source>
        <dbReference type="ARBA" id="ARBA00022692"/>
    </source>
</evidence>
<feature type="transmembrane region" description="Helical" evidence="12">
    <location>
        <begin position="179"/>
        <end position="199"/>
    </location>
</feature>
<dbReference type="GO" id="GO:0006621">
    <property type="term" value="P:protein retention in ER lumen"/>
    <property type="evidence" value="ECO:0007669"/>
    <property type="project" value="InterPro"/>
</dbReference>
<evidence type="ECO:0000256" key="5">
    <source>
        <dbReference type="ARBA" id="ARBA00022824"/>
    </source>
</evidence>
<keyword evidence="9 12" id="KW-0472">Membrane</keyword>
<name>A0AAW0A5I2_9AGAR</name>
<evidence type="ECO:0000256" key="3">
    <source>
        <dbReference type="ARBA" id="ARBA00022448"/>
    </source>
</evidence>
<feature type="transmembrane region" description="Helical" evidence="12">
    <location>
        <begin position="118"/>
        <end position="138"/>
    </location>
</feature>
<feature type="compositionally biased region" description="Low complexity" evidence="11">
    <location>
        <begin position="261"/>
        <end position="272"/>
    </location>
</feature>
<dbReference type="Pfam" id="PF00810">
    <property type="entry name" value="ER_lumen_recept"/>
    <property type="match status" value="1"/>
</dbReference>
<organism evidence="13 14">
    <name type="scientific">Favolaschia claudopus</name>
    <dbReference type="NCBI Taxonomy" id="2862362"/>
    <lineage>
        <taxon>Eukaryota</taxon>
        <taxon>Fungi</taxon>
        <taxon>Dikarya</taxon>
        <taxon>Basidiomycota</taxon>
        <taxon>Agaricomycotina</taxon>
        <taxon>Agaricomycetes</taxon>
        <taxon>Agaricomycetidae</taxon>
        <taxon>Agaricales</taxon>
        <taxon>Marasmiineae</taxon>
        <taxon>Mycenaceae</taxon>
        <taxon>Favolaschia</taxon>
    </lineage>
</organism>
<dbReference type="GO" id="GO:0046923">
    <property type="term" value="F:ER retention sequence binding"/>
    <property type="evidence" value="ECO:0007669"/>
    <property type="project" value="InterPro"/>
</dbReference>
<feature type="transmembrane region" description="Helical" evidence="12">
    <location>
        <begin position="90"/>
        <end position="112"/>
    </location>
</feature>
<evidence type="ECO:0000256" key="6">
    <source>
        <dbReference type="ARBA" id="ARBA00022892"/>
    </source>
</evidence>
<dbReference type="GO" id="GO:0015031">
    <property type="term" value="P:protein transport"/>
    <property type="evidence" value="ECO:0007669"/>
    <property type="project" value="UniProtKB-KW"/>
</dbReference>
<gene>
    <name evidence="13" type="ORF">R3P38DRAFT_3048969</name>
</gene>
<evidence type="ECO:0000256" key="8">
    <source>
        <dbReference type="ARBA" id="ARBA00022989"/>
    </source>
</evidence>
<evidence type="ECO:0000256" key="7">
    <source>
        <dbReference type="ARBA" id="ARBA00022927"/>
    </source>
</evidence>
<dbReference type="PANTHER" id="PTHR10585">
    <property type="entry name" value="ER LUMEN PROTEIN RETAINING RECEPTOR"/>
    <property type="match status" value="1"/>
</dbReference>
<sequence length="272" mass="31017">MNIFRLLGDLAHLISKGILIFSIHRNKSAEGVSFLTQAMYALVFLARYPDLFYRFVSLYNTTMKIVYVVTAFYVLILMHSIYPRSTEGRLAWQITAITLALAALVGLIFNYVFTFTEIAWSFSIALEAFCVIPQLILLRETSVPTVITSFYLLALGSYRALYIPNWIYRYFTEGIVDPIAVTFGIIQTALYLDFAYVYYSRQRIKLRDGVLVDSEDYERGWIIRWFRRREGASLQSEEGAAEEGRIALPVDDAEPRPAPPKATARAEPPTAT</sequence>
<evidence type="ECO:0000256" key="12">
    <source>
        <dbReference type="SAM" id="Phobius"/>
    </source>
</evidence>
<comment type="similarity">
    <text evidence="2">Belongs to the ERD2 family.</text>
</comment>
<evidence type="ECO:0000313" key="14">
    <source>
        <dbReference type="Proteomes" id="UP001362999"/>
    </source>
</evidence>
<dbReference type="GO" id="GO:0005789">
    <property type="term" value="C:endoplasmic reticulum membrane"/>
    <property type="evidence" value="ECO:0007669"/>
    <property type="project" value="UniProtKB-SubCell"/>
</dbReference>
<evidence type="ECO:0000313" key="13">
    <source>
        <dbReference type="EMBL" id="KAK7001404.1"/>
    </source>
</evidence>
<evidence type="ECO:0000256" key="1">
    <source>
        <dbReference type="ARBA" id="ARBA00004477"/>
    </source>
</evidence>
<comment type="caution">
    <text evidence="13">The sequence shown here is derived from an EMBL/GenBank/DDBJ whole genome shotgun (WGS) entry which is preliminary data.</text>
</comment>
<keyword evidence="4 12" id="KW-0812">Transmembrane</keyword>
<proteinExistence type="inferred from homology"/>
<feature type="transmembrane region" description="Helical" evidence="12">
    <location>
        <begin position="150"/>
        <end position="167"/>
    </location>
</feature>
<dbReference type="GO" id="GO:0016192">
    <property type="term" value="P:vesicle-mediated transport"/>
    <property type="evidence" value="ECO:0007669"/>
    <property type="project" value="UniProtKB-KW"/>
</dbReference>
<protein>
    <submittedName>
        <fullName evidence="13">Protein-ER retention receptor</fullName>
    </submittedName>
</protein>
<feature type="region of interest" description="Disordered" evidence="11">
    <location>
        <begin position="232"/>
        <end position="272"/>
    </location>
</feature>
<keyword evidence="3" id="KW-0813">Transport</keyword>
<keyword evidence="5" id="KW-0256">Endoplasmic reticulum</keyword>
<dbReference type="PRINTS" id="PR00660">
    <property type="entry name" value="ERLUMENR"/>
</dbReference>
<dbReference type="Proteomes" id="UP001362999">
    <property type="component" value="Unassembled WGS sequence"/>
</dbReference>
<dbReference type="AlphaFoldDB" id="A0AAW0A5I2"/>
<comment type="subcellular location">
    <subcellularLocation>
        <location evidence="1">Endoplasmic reticulum membrane</location>
        <topology evidence="1">Multi-pass membrane protein</topology>
    </subcellularLocation>
</comment>
<keyword evidence="7" id="KW-0653">Protein transport</keyword>